<evidence type="ECO:0000313" key="2">
    <source>
        <dbReference type="Proteomes" id="UP000275076"/>
    </source>
</evidence>
<keyword evidence="2" id="KW-1185">Reference proteome</keyword>
<proteinExistence type="predicted"/>
<organism evidence="1 2">
    <name type="scientific">Salibacterium salarium</name>
    <dbReference type="NCBI Taxonomy" id="284579"/>
    <lineage>
        <taxon>Bacteria</taxon>
        <taxon>Bacillati</taxon>
        <taxon>Bacillota</taxon>
        <taxon>Bacilli</taxon>
        <taxon>Bacillales</taxon>
        <taxon>Bacillaceae</taxon>
    </lineage>
</organism>
<reference evidence="1 2" key="1">
    <citation type="submission" date="2018-10" db="EMBL/GenBank/DDBJ databases">
        <title>Draft genome sequence of Bacillus salarius IM0101, isolated from a hypersaline soil in Inner Mongolia, China.</title>
        <authorList>
            <person name="Yamprayoonswat W."/>
            <person name="Boonvisut S."/>
            <person name="Jumpathong W."/>
            <person name="Sittihan S."/>
            <person name="Ruangsuj P."/>
            <person name="Wanthongcharoen S."/>
            <person name="Thongpramul N."/>
            <person name="Pimmason S."/>
            <person name="Yu B."/>
            <person name="Yasawong M."/>
        </authorList>
    </citation>
    <scope>NUCLEOTIDE SEQUENCE [LARGE SCALE GENOMIC DNA]</scope>
    <source>
        <strain evidence="1 2">IM0101</strain>
    </source>
</reference>
<evidence type="ECO:0008006" key="3">
    <source>
        <dbReference type="Google" id="ProtNLM"/>
    </source>
</evidence>
<gene>
    <name evidence="1" type="ORF">D7Z54_09030</name>
</gene>
<dbReference type="Proteomes" id="UP000275076">
    <property type="component" value="Unassembled WGS sequence"/>
</dbReference>
<sequence length="233" mass="26781">MISISFALLLSGCMFPQGERAKNQVPYDTQISSVQQALDQFREDNNVLPIKTTEQETPTYQKYTIDFGKLIPRYMQEPPGNSFENGGSYQYVIIDPEDKAEVKVIDLSVMRNIQELQRAINMYIGENDYAPIKESVGPGLFEIDFDRLDYNGDTVVESPYHDDTSLPLLMNERGEVRIDYAIDINIALQDFNHDFEKGDDIRAILTRNYPIVPAFSVPYTLDERKEPTFKQEE</sequence>
<evidence type="ECO:0000313" key="1">
    <source>
        <dbReference type="EMBL" id="RSL33878.1"/>
    </source>
</evidence>
<dbReference type="AlphaFoldDB" id="A0A3R9Q566"/>
<accession>A0A3R9Q566</accession>
<protein>
    <recommendedName>
        <fullName evidence="3">ABC transporter periplasmic binding protein yphF</fullName>
    </recommendedName>
</protein>
<dbReference type="OrthoDB" id="2449131at2"/>
<dbReference type="EMBL" id="RBVX01000006">
    <property type="protein sequence ID" value="RSL33878.1"/>
    <property type="molecule type" value="Genomic_DNA"/>
</dbReference>
<name>A0A3R9Q566_9BACI</name>
<comment type="caution">
    <text evidence="1">The sequence shown here is derived from an EMBL/GenBank/DDBJ whole genome shotgun (WGS) entry which is preliminary data.</text>
</comment>